<dbReference type="InterPro" id="IPR007533">
    <property type="entry name" value="Cyt_c_oxidase_assmbl_CtaG"/>
</dbReference>
<protein>
    <recommendedName>
        <fullName evidence="7">Cytochrome c oxidase assembly protein COX11, mitochondrial</fullName>
    </recommendedName>
</protein>
<dbReference type="SUPFAM" id="SSF110111">
    <property type="entry name" value="Ctag/Cox11"/>
    <property type="match status" value="1"/>
</dbReference>
<evidence type="ECO:0000256" key="3">
    <source>
        <dbReference type="ARBA" id="ARBA00022692"/>
    </source>
</evidence>
<evidence type="ECO:0000256" key="5">
    <source>
        <dbReference type="ARBA" id="ARBA00023136"/>
    </source>
</evidence>
<dbReference type="RefSeq" id="XP_029657808.1">
    <property type="nucleotide sequence ID" value="XM_029801948.1"/>
</dbReference>
<keyword evidence="4" id="KW-1133">Transmembrane helix</keyword>
<evidence type="ECO:0000256" key="2">
    <source>
        <dbReference type="ARBA" id="ARBA00004243"/>
    </source>
</evidence>
<evidence type="ECO:0000256" key="1">
    <source>
        <dbReference type="ARBA" id="ARBA00004007"/>
    </source>
</evidence>
<dbReference type="Gene3D" id="2.60.370.10">
    <property type="entry name" value="Ctag/Cox11"/>
    <property type="match status" value="1"/>
</dbReference>
<evidence type="ECO:0000313" key="9">
    <source>
        <dbReference type="RefSeq" id="XP_029657808.1"/>
    </source>
</evidence>
<dbReference type="PIRSF" id="PIRSF005413">
    <property type="entry name" value="COX11"/>
    <property type="match status" value="1"/>
</dbReference>
<comment type="function">
    <text evidence="1">Exerts its effect at some terminal stage of cytochrome c oxidase synthesis, probably by being involved in the insertion of the copper B into subunit I.</text>
</comment>
<sequence>MGWGGDPRYAKSTKDISQMTPVDDRLITVRFNANKASNIAWKFTPKQESIKIRPGETALAFFSATNPTDKTVCGISTYNVTPGSAGFYFNKIQCFCFEEQFLNPHEQVDLPVFFYIDPDYVKNPSLLNVNEIMLSYTFYEAKESFNLPLPDFLTQDPPKN</sequence>
<keyword evidence="3" id="KW-0812">Transmembrane</keyword>
<dbReference type="GO" id="GO:0005507">
    <property type="term" value="F:copper ion binding"/>
    <property type="evidence" value="ECO:0007669"/>
    <property type="project" value="InterPro"/>
</dbReference>
<dbReference type="AlphaFoldDB" id="A0A6P7U1I3"/>
<dbReference type="GO" id="GO:0005743">
    <property type="term" value="C:mitochondrial inner membrane"/>
    <property type="evidence" value="ECO:0007669"/>
    <property type="project" value="UniProtKB-SubCell"/>
</dbReference>
<evidence type="ECO:0000256" key="6">
    <source>
        <dbReference type="ARBA" id="ARBA00063165"/>
    </source>
</evidence>
<accession>A0A6P7U1I3</accession>
<keyword evidence="8" id="KW-1185">Reference proteome</keyword>
<dbReference type="Pfam" id="PF04442">
    <property type="entry name" value="CtaG_Cox11"/>
    <property type="match status" value="1"/>
</dbReference>
<dbReference type="PANTHER" id="PTHR21320">
    <property type="entry name" value="CYTOCHROME C OXIDASE ASSEMBLY PROTEIN COX11-RELATED"/>
    <property type="match status" value="1"/>
</dbReference>
<dbReference type="PANTHER" id="PTHR21320:SF3">
    <property type="entry name" value="CYTOCHROME C OXIDASE ASSEMBLY PROTEIN COX11, MITOCHONDRIAL-RELATED"/>
    <property type="match status" value="1"/>
</dbReference>
<dbReference type="FunFam" id="2.60.370.10:FF:000001">
    <property type="entry name" value="COX11 cytochrome c oxidase assembly homolog"/>
    <property type="match status" value="1"/>
</dbReference>
<dbReference type="KEGG" id="osn:115232076"/>
<evidence type="ECO:0000313" key="8">
    <source>
        <dbReference type="Proteomes" id="UP000515154"/>
    </source>
</evidence>
<evidence type="ECO:0000256" key="4">
    <source>
        <dbReference type="ARBA" id="ARBA00022989"/>
    </source>
</evidence>
<reference evidence="9" key="1">
    <citation type="submission" date="2025-08" db="UniProtKB">
        <authorList>
            <consortium name="RefSeq"/>
        </authorList>
    </citation>
    <scope>IDENTIFICATION</scope>
</reference>
<evidence type="ECO:0000256" key="7">
    <source>
        <dbReference type="ARBA" id="ARBA00068998"/>
    </source>
</evidence>
<proteinExistence type="predicted"/>
<name>A0A6P7U1I3_9MOLL</name>
<organism evidence="8 9">
    <name type="scientific">Octopus sinensis</name>
    <name type="common">East Asian common octopus</name>
    <dbReference type="NCBI Taxonomy" id="2607531"/>
    <lineage>
        <taxon>Eukaryota</taxon>
        <taxon>Metazoa</taxon>
        <taxon>Spiralia</taxon>
        <taxon>Lophotrochozoa</taxon>
        <taxon>Mollusca</taxon>
        <taxon>Cephalopoda</taxon>
        <taxon>Coleoidea</taxon>
        <taxon>Octopodiformes</taxon>
        <taxon>Octopoda</taxon>
        <taxon>Incirrata</taxon>
        <taxon>Octopodidae</taxon>
        <taxon>Octopus</taxon>
    </lineage>
</organism>
<comment type="subunit">
    <text evidence="6">Interacts with CNNM4/ACDP4. Interacts with RANBP2.</text>
</comment>
<dbReference type="Proteomes" id="UP000515154">
    <property type="component" value="Unplaced"/>
</dbReference>
<comment type="subcellular location">
    <subcellularLocation>
        <location evidence="2">Mitochondrion inner membrane</location>
        <topology evidence="2">Single-pass membrane protein</topology>
        <orientation evidence="2">Intermembrane side</orientation>
    </subcellularLocation>
</comment>
<keyword evidence="5" id="KW-0472">Membrane</keyword>
<dbReference type="InterPro" id="IPR023471">
    <property type="entry name" value="CtaG/Cox11_dom_sf"/>
</dbReference>
<gene>
    <name evidence="9" type="primary">LOC115232076</name>
</gene>